<accession>A0A8X8WBZ2</accession>
<dbReference type="Gene3D" id="3.40.50.300">
    <property type="entry name" value="P-loop containing nucleotide triphosphate hydrolases"/>
    <property type="match status" value="2"/>
</dbReference>
<sequence>MEEAAAAVLQVLFQKLIEYSRDQVSLVRGFRNEAEQLTRTLGMIQAFLRDADMSSISGGAVMKWLTDLGDVGFDADDVLDEIIYHQLSEQSKADKMANKPMKRKVLSCFSFCLHISRARSMALRIQQINRNLRVINQRAADLGLVGRLAAAVPTLPDVARETDSFSVDPIFIGRDEIKSKIVEQLTACSTTDERISILAIVGMGGLGKTTLTREVYNFLKDENRFGSHIWVHVSRNLDPLILFNKILKGLTSPSQVEIGDKEGVLKELEVALKNKSYLLILDDIWNESVLKWEEFIHPLLRVSSMKGNVIVVTTRSMDVASIMNPLHKHELQILSNEDCWSIIKEKTFGKENVPLAFEASGTKIAEKCNGLPLAASVVGGVLLCDKSEEKWHSIKENWLSRYEGNDMAQILKFSFDNLSLPSLKKCFAYCSIFPKGYKFKTQTLIEYWMGEGFLEADDSSDMESMGEKFIHVLLRNSLLQIAERDVYGNVESCVMHDLLHDLAASVLGGSFKKGEITRVRYMFLKLDSRVVLKENERYLRTLLSMYHMNDCMFSNFKSLHVLAFESWHAEELSSEIKKLIHLRVLDIDESSVEYLPDWIGELFHLQTLRACNRKLKKLPSTLKNLRNLRHLYITKGVELFAKIGRLTSLRTLQFFRVGDNNGYKIEELGSLNCLKGKLEIDNLERVRNKEEAEKAKLSNKPKLLELYLGCQTGREGETTNDENVLEGLQPHSLLKQLEISGFGGRSFPSWARNMEVDNGLPFNKLVKITLSDCSECEEIPMFGQLPNLKCLRLYRLRNVKSINSSFYGAVNDETRTVFPVLEELMLDDLPKLTVLKGIESVDASAVSVFPHLQKLRIEDCRVLTSFPTHFWSSLKDLNFSRIGSYKPLADIFQTELTLLTELFIDGVDDVESLPDWLFYSIPNLSKLMIWKCSNLREIPDGLGTLNSLKVFRIGDCPNLKWIGDLGVQQSQESLRSLTSLGIWKCEALLYLPCEMLGSSLKDLGLRDLSSLENLPEIIACLLKSPCLSSLEWLSIDASVGGLMDIVNGCSSLYVLELEGMESWENLPESIQYLTTLSNLWLENFGMEELPEWLGNLSSLWELRIRNCKKLRRLPSLDAMRRLTELFSLSIEGCPEICVEEASDAADSQWPNISHIPDIFIDGRRIEAAAASLLQVLFQKLIEYSRDQVSLVRGFRNEAEQLTRTLGMIQAFLRDADMSSISGGAVMKWLTDLGDVGFDADNVLDEIIYHQLSKQSKADKMANKPMKQKVLSYFSCCLHISRDRSMALRIQQINRNLGSINTLATGLGLTMRPTAVPALVYSARETDSFSVDPIFIGRDEIKSEIVEQLTACSTTDERISILTIVGMEGSGKTTLTREVFNSLKDENRFGSHIWVHVSQNFDPLILFNKILKGLTSPSQVEIGDKEERDVYGNVESCVMHDLLHDLAASVLRGSFKKDERLQKLERVRYMFFENDSSAVLETNEKYLRTLLSMYHMNINMFSNFESLHVLTFENWFGEELSSEIKKLIHLRVLDIDKSSIEYLPDWIGELFHLQTLRACNRKLKQLPSTLKNLRNLRHLYIEKDVELFAEIGCNKEEAEKAKLSNKPKLVKLYLGWDIDKEGETTNDENVLEGLQPPSRLEKLAIKGFGGKRFPSWTRNMEVDNGRQGSRLPLNKLVKITVSDCSECEEIPMFGQLPNLKRLRLYRLRNVKSINSSFYGSVNDDTHTVFPALEVLVLDDLPKLTVLKGIESGDASAVSVFPRLQCLSIYDCGVLTSFPTHFWSSLKDLNFRRIGSYKPLADIFQTKLTLLTGLWIVGVDDVESLPDWLFYSNPNLSYLTIFQCSNLREIPYGLGTLNSLKELCIEDCPNLKRIGDLGVQQSQESLTSLTKLEISRCEALLYLPCEMIGSSLKLLRLEDLSSLENLPEIIALLPKPPRLSYLRITGGPQFRTTCFVGIPPPFCSLVWLKIDASVGGLMDTVNGILQGCSSLIGLELKGMESWENLPESIKYLTTLSLLSLENFGMEELPEWLGNLSSLRQSCIYKIVRS</sequence>
<dbReference type="PANTHER" id="PTHR36766:SF70">
    <property type="entry name" value="DISEASE RESISTANCE PROTEIN RGA4"/>
    <property type="match status" value="1"/>
</dbReference>
<dbReference type="SUPFAM" id="SSF52047">
    <property type="entry name" value="RNI-like"/>
    <property type="match status" value="2"/>
</dbReference>
<feature type="domain" description="NB-ARC" evidence="7">
    <location>
        <begin position="1343"/>
        <end position="1426"/>
    </location>
</feature>
<protein>
    <recommendedName>
        <fullName evidence="14">Disease resistance protein RPM1</fullName>
    </recommendedName>
</protein>
<dbReference type="EMBL" id="PNBA02000018">
    <property type="protein sequence ID" value="KAG6392138.1"/>
    <property type="molecule type" value="Genomic_DNA"/>
</dbReference>
<keyword evidence="5" id="KW-0611">Plant defense</keyword>
<dbReference type="Gene3D" id="1.10.10.10">
    <property type="entry name" value="Winged helix-like DNA-binding domain superfamily/Winged helix DNA-binding domain"/>
    <property type="match status" value="1"/>
</dbReference>
<dbReference type="Proteomes" id="UP000298416">
    <property type="component" value="Unassembled WGS sequence"/>
</dbReference>
<dbReference type="SUPFAM" id="SSF52540">
    <property type="entry name" value="P-loop containing nucleoside triphosphate hydrolases"/>
    <property type="match status" value="2"/>
</dbReference>
<dbReference type="InterPro" id="IPR042197">
    <property type="entry name" value="Apaf_helical"/>
</dbReference>
<keyword evidence="3" id="KW-0677">Repeat</keyword>
<dbReference type="InterPro" id="IPR058922">
    <property type="entry name" value="WHD_DRP"/>
</dbReference>
<evidence type="ECO:0000259" key="8">
    <source>
        <dbReference type="Pfam" id="PF18052"/>
    </source>
</evidence>
<dbReference type="FunFam" id="1.10.10.10:FF:000322">
    <property type="entry name" value="Probable disease resistance protein At1g63360"/>
    <property type="match status" value="1"/>
</dbReference>
<feature type="domain" description="NB-ARC" evidence="7">
    <location>
        <begin position="178"/>
        <end position="351"/>
    </location>
</feature>
<evidence type="ECO:0000256" key="5">
    <source>
        <dbReference type="ARBA" id="ARBA00022821"/>
    </source>
</evidence>
<feature type="domain" description="Disease resistance R13L4/SHOC-2-like LRR" evidence="10">
    <location>
        <begin position="1497"/>
        <end position="1590"/>
    </location>
</feature>
<keyword evidence="6" id="KW-0067">ATP-binding</keyword>
<keyword evidence="13" id="KW-1185">Reference proteome</keyword>
<evidence type="ECO:0000313" key="13">
    <source>
        <dbReference type="Proteomes" id="UP000298416"/>
    </source>
</evidence>
<evidence type="ECO:0000313" key="12">
    <source>
        <dbReference type="EMBL" id="KAG6392138.1"/>
    </source>
</evidence>
<dbReference type="Pfam" id="PF23559">
    <property type="entry name" value="WHD_DRP"/>
    <property type="match status" value="1"/>
</dbReference>
<feature type="domain" description="Disease resistance N-terminal" evidence="8">
    <location>
        <begin position="1173"/>
        <end position="1260"/>
    </location>
</feature>
<reference evidence="12" key="1">
    <citation type="submission" date="2018-01" db="EMBL/GenBank/DDBJ databases">
        <authorList>
            <person name="Mao J.F."/>
        </authorList>
    </citation>
    <scope>NUCLEOTIDE SEQUENCE</scope>
    <source>
        <strain evidence="12">Huo1</strain>
        <tissue evidence="12">Leaf</tissue>
    </source>
</reference>
<comment type="similarity">
    <text evidence="1">Belongs to the disease resistance NB-LRR family.</text>
</comment>
<dbReference type="InterPro" id="IPR032675">
    <property type="entry name" value="LRR_dom_sf"/>
</dbReference>
<dbReference type="GO" id="GO:0005524">
    <property type="term" value="F:ATP binding"/>
    <property type="evidence" value="ECO:0007669"/>
    <property type="project" value="UniProtKB-KW"/>
</dbReference>
<evidence type="ECO:0000256" key="6">
    <source>
        <dbReference type="ARBA" id="ARBA00022840"/>
    </source>
</evidence>
<comment type="caution">
    <text evidence="12">The sequence shown here is derived from an EMBL/GenBank/DDBJ whole genome shotgun (WGS) entry which is preliminary data.</text>
</comment>
<keyword evidence="4" id="KW-0547">Nucleotide-binding</keyword>
<dbReference type="Gene3D" id="1.20.5.4130">
    <property type="match status" value="2"/>
</dbReference>
<evidence type="ECO:0000256" key="2">
    <source>
        <dbReference type="ARBA" id="ARBA00022614"/>
    </source>
</evidence>
<feature type="domain" description="R13L1/DRL21-like LRR repeat region" evidence="11">
    <location>
        <begin position="1063"/>
        <end position="1125"/>
    </location>
</feature>
<dbReference type="GO" id="GO:0006952">
    <property type="term" value="P:defense response"/>
    <property type="evidence" value="ECO:0007669"/>
    <property type="project" value="UniProtKB-KW"/>
</dbReference>
<feature type="domain" description="Disease resistance N-terminal" evidence="8">
    <location>
        <begin position="8"/>
        <end position="96"/>
    </location>
</feature>
<dbReference type="Gene3D" id="1.10.8.430">
    <property type="entry name" value="Helical domain of apoptotic protease-activating factors"/>
    <property type="match status" value="1"/>
</dbReference>
<dbReference type="Gene3D" id="3.80.10.10">
    <property type="entry name" value="Ribonuclease Inhibitor"/>
    <property type="match status" value="5"/>
</dbReference>
<evidence type="ECO:0000259" key="7">
    <source>
        <dbReference type="Pfam" id="PF00931"/>
    </source>
</evidence>
<dbReference type="InterPro" id="IPR002182">
    <property type="entry name" value="NB-ARC"/>
</dbReference>
<name>A0A8X8WBZ2_SALSN</name>
<organism evidence="12">
    <name type="scientific">Salvia splendens</name>
    <name type="common">Scarlet sage</name>
    <dbReference type="NCBI Taxonomy" id="180675"/>
    <lineage>
        <taxon>Eukaryota</taxon>
        <taxon>Viridiplantae</taxon>
        <taxon>Streptophyta</taxon>
        <taxon>Embryophyta</taxon>
        <taxon>Tracheophyta</taxon>
        <taxon>Spermatophyta</taxon>
        <taxon>Magnoliopsida</taxon>
        <taxon>eudicotyledons</taxon>
        <taxon>Gunneridae</taxon>
        <taxon>Pentapetalae</taxon>
        <taxon>asterids</taxon>
        <taxon>lamiids</taxon>
        <taxon>Lamiales</taxon>
        <taxon>Lamiaceae</taxon>
        <taxon>Nepetoideae</taxon>
        <taxon>Mentheae</taxon>
        <taxon>Salviinae</taxon>
        <taxon>Salvia</taxon>
        <taxon>Salvia subgen. Calosphace</taxon>
        <taxon>core Calosphace</taxon>
    </lineage>
</organism>
<dbReference type="Pfam" id="PF25019">
    <property type="entry name" value="LRR_R13L1-DRL21"/>
    <property type="match status" value="3"/>
</dbReference>
<evidence type="ECO:0000259" key="9">
    <source>
        <dbReference type="Pfam" id="PF23559"/>
    </source>
</evidence>
<proteinExistence type="inferred from homology"/>
<dbReference type="InterPro" id="IPR036388">
    <property type="entry name" value="WH-like_DNA-bd_sf"/>
</dbReference>
<evidence type="ECO:0008006" key="14">
    <source>
        <dbReference type="Google" id="ProtNLM"/>
    </source>
</evidence>
<dbReference type="InterPro" id="IPR041118">
    <property type="entry name" value="Rx_N"/>
</dbReference>
<reference evidence="12" key="2">
    <citation type="submission" date="2020-08" db="EMBL/GenBank/DDBJ databases">
        <title>Plant Genome Project.</title>
        <authorList>
            <person name="Zhang R.-G."/>
        </authorList>
    </citation>
    <scope>NUCLEOTIDE SEQUENCE</scope>
    <source>
        <strain evidence="12">Huo1</strain>
        <tissue evidence="12">Leaf</tissue>
    </source>
</reference>
<feature type="domain" description="R13L1/DRL21-like LRR repeat region" evidence="11">
    <location>
        <begin position="665"/>
        <end position="794"/>
    </location>
</feature>
<dbReference type="Pfam" id="PF23598">
    <property type="entry name" value="LRR_14"/>
    <property type="match status" value="1"/>
</dbReference>
<dbReference type="GO" id="GO:0043531">
    <property type="term" value="F:ADP binding"/>
    <property type="evidence" value="ECO:0007669"/>
    <property type="project" value="InterPro"/>
</dbReference>
<dbReference type="InterPro" id="IPR027417">
    <property type="entry name" value="P-loop_NTPase"/>
</dbReference>
<dbReference type="GO" id="GO:0051707">
    <property type="term" value="P:response to other organism"/>
    <property type="evidence" value="ECO:0007669"/>
    <property type="project" value="UniProtKB-ARBA"/>
</dbReference>
<dbReference type="SUPFAM" id="SSF52058">
    <property type="entry name" value="L domain-like"/>
    <property type="match status" value="2"/>
</dbReference>
<dbReference type="Pfam" id="PF00931">
    <property type="entry name" value="NB-ARC"/>
    <property type="match status" value="2"/>
</dbReference>
<evidence type="ECO:0000256" key="4">
    <source>
        <dbReference type="ARBA" id="ARBA00022741"/>
    </source>
</evidence>
<feature type="domain" description="R13L1/DRL21-like LRR repeat region" evidence="11">
    <location>
        <begin position="1593"/>
        <end position="1704"/>
    </location>
</feature>
<dbReference type="PANTHER" id="PTHR36766">
    <property type="entry name" value="PLANT BROAD-SPECTRUM MILDEW RESISTANCE PROTEIN RPW8"/>
    <property type="match status" value="1"/>
</dbReference>
<evidence type="ECO:0000256" key="1">
    <source>
        <dbReference type="ARBA" id="ARBA00008894"/>
    </source>
</evidence>
<keyword evidence="2" id="KW-0433">Leucine-rich repeat</keyword>
<evidence type="ECO:0000259" key="10">
    <source>
        <dbReference type="Pfam" id="PF23598"/>
    </source>
</evidence>
<dbReference type="InterPro" id="IPR056789">
    <property type="entry name" value="LRR_R13L1-DRL21"/>
</dbReference>
<dbReference type="Pfam" id="PF18052">
    <property type="entry name" value="Rx_N"/>
    <property type="match status" value="2"/>
</dbReference>
<evidence type="ECO:0000259" key="11">
    <source>
        <dbReference type="Pfam" id="PF25019"/>
    </source>
</evidence>
<feature type="domain" description="Disease resistance protein winged helix" evidence="9">
    <location>
        <begin position="432"/>
        <end position="503"/>
    </location>
</feature>
<dbReference type="InterPro" id="IPR055414">
    <property type="entry name" value="LRR_R13L4/SHOC2-like"/>
</dbReference>
<evidence type="ECO:0000256" key="3">
    <source>
        <dbReference type="ARBA" id="ARBA00022737"/>
    </source>
</evidence>
<dbReference type="PRINTS" id="PR00364">
    <property type="entry name" value="DISEASERSIST"/>
</dbReference>
<gene>
    <name evidence="12" type="ORF">SASPL_146349</name>
</gene>